<proteinExistence type="predicted"/>
<keyword evidence="1" id="KW-1133">Transmembrane helix</keyword>
<name>W0F348_9BACT</name>
<reference evidence="2 3" key="1">
    <citation type="submission" date="2013-12" db="EMBL/GenBank/DDBJ databases">
        <authorList>
            <consortium name="DOE Joint Genome Institute"/>
            <person name="Eisen J."/>
            <person name="Huntemann M."/>
            <person name="Han J."/>
            <person name="Chen A."/>
            <person name="Kyrpides N."/>
            <person name="Mavromatis K."/>
            <person name="Markowitz V."/>
            <person name="Palaniappan K."/>
            <person name="Ivanova N."/>
            <person name="Schaumberg A."/>
            <person name="Pati A."/>
            <person name="Liolios K."/>
            <person name="Nordberg H.P."/>
            <person name="Cantor M.N."/>
            <person name="Hua S.X."/>
            <person name="Woyke T."/>
        </authorList>
    </citation>
    <scope>NUCLEOTIDE SEQUENCE [LARGE SCALE GENOMIC DNA]</scope>
    <source>
        <strain evidence="3">DSM 19437</strain>
    </source>
</reference>
<dbReference type="OrthoDB" id="1349101at2"/>
<keyword evidence="1" id="KW-0812">Transmembrane</keyword>
<dbReference type="eggNOG" id="ENOG502Z7N1">
    <property type="taxonomic scope" value="Bacteria"/>
</dbReference>
<feature type="transmembrane region" description="Helical" evidence="1">
    <location>
        <begin position="12"/>
        <end position="30"/>
    </location>
</feature>
<accession>W0F348</accession>
<evidence type="ECO:0000256" key="1">
    <source>
        <dbReference type="SAM" id="Phobius"/>
    </source>
</evidence>
<dbReference type="KEGG" id="nso:NIASO_08020"/>
<dbReference type="HOGENOM" id="CLU_100992_0_0_10"/>
<sequence>MEKNLYRSVRFLTAYAIISSLGFAFALLSFTNDRRLYADEITAKKINITGEDGSLRLVLSNEHRQHPGRMDGKDIPARQRPAGIIFFNTQGDECGGLVFGVDKEKGRIQNEMVFTMDNYRDDQVVMLLNSETYKEGRPVITRGLAFNEYPEGTSLMTRHDKFQQLEHIKDTAEKNRKIKSLIEKEGGKRRVFIGRNADQATGLFLFDKQGKPKMKIYIDDSGAPKMEILDENGKTKEMLGQFP</sequence>
<protein>
    <submittedName>
        <fullName evidence="2">Uncharacterized protein</fullName>
    </submittedName>
</protein>
<evidence type="ECO:0000313" key="3">
    <source>
        <dbReference type="Proteomes" id="UP000003586"/>
    </source>
</evidence>
<gene>
    <name evidence="2" type="ORF">NIASO_08020</name>
</gene>
<dbReference type="RefSeq" id="WP_008584751.1">
    <property type="nucleotide sequence ID" value="NZ_CP007035.1"/>
</dbReference>
<dbReference type="EMBL" id="CP007035">
    <property type="protein sequence ID" value="AHF17457.1"/>
    <property type="molecule type" value="Genomic_DNA"/>
</dbReference>
<keyword evidence="1" id="KW-0472">Membrane</keyword>
<evidence type="ECO:0000313" key="2">
    <source>
        <dbReference type="EMBL" id="AHF17457.1"/>
    </source>
</evidence>
<organism evidence="2 3">
    <name type="scientific">Niabella soli DSM 19437</name>
    <dbReference type="NCBI Taxonomy" id="929713"/>
    <lineage>
        <taxon>Bacteria</taxon>
        <taxon>Pseudomonadati</taxon>
        <taxon>Bacteroidota</taxon>
        <taxon>Chitinophagia</taxon>
        <taxon>Chitinophagales</taxon>
        <taxon>Chitinophagaceae</taxon>
        <taxon>Niabella</taxon>
    </lineage>
</organism>
<dbReference type="STRING" id="929713.NIASO_08020"/>
<dbReference type="Proteomes" id="UP000003586">
    <property type="component" value="Chromosome"/>
</dbReference>
<keyword evidence="3" id="KW-1185">Reference proteome</keyword>
<dbReference type="AlphaFoldDB" id="W0F348"/>